<evidence type="ECO:0000256" key="1">
    <source>
        <dbReference type="ARBA" id="ARBA00001917"/>
    </source>
</evidence>
<protein>
    <submittedName>
        <fullName evidence="6">LANO_0B00276g1_1</fullName>
    </submittedName>
</protein>
<keyword evidence="3" id="KW-0288">FMN</keyword>
<dbReference type="Pfam" id="PF00724">
    <property type="entry name" value="Oxidored_FMN"/>
    <property type="match status" value="1"/>
</dbReference>
<keyword evidence="3" id="KW-0285">Flavoprotein</keyword>
<dbReference type="InterPro" id="IPR013785">
    <property type="entry name" value="Aldolase_TIM"/>
</dbReference>
<sequence length="403" mass="44876">MTFIENFEPVSLKDTNLFKPIKIGNALLQHRAVLAPLTRVRAEIPGDVPSRKWSAEYYAQRATFPGTLLIAEGTLISAQAGSAARIPGIWSQEQVHQWKEIFARIHEHQSFAWIQLYAPGRQASPAYLAQQGLQYVGASTGVYMDNASKEEAERVDNQLHGLTKSEIKQYILDFVHAAENSIKAGADGVEIHAANGYLLNQFLDPSSNLRSDEYGGSIENRSRLVLEVVDAVVEAIGCEKVGVRFSPYGTYGTMSGTSDPMIVAQHAHVIGELERRAREGKRLAFLHVVEPRVINPHYDEDDKKSWYKGGTNDFVYSTWGGAIIRAGNYALDPDAARRDVNADNRTLIAYGRLFISNPDLIERLEKGLPLNAYDRSSFYTFTAEGYLDYPKYQEALNSASVDQ</sequence>
<feature type="domain" description="NADH:flavin oxidoreductase/NADH oxidase N-terminal" evidence="5">
    <location>
        <begin position="16"/>
        <end position="371"/>
    </location>
</feature>
<dbReference type="GO" id="GO:0003959">
    <property type="term" value="F:NADPH dehydrogenase activity"/>
    <property type="evidence" value="ECO:0007669"/>
    <property type="project" value="UniProtKB-ARBA"/>
</dbReference>
<proteinExistence type="inferred from homology"/>
<name>A0A1G4IU22_9SACH</name>
<keyword evidence="4" id="KW-0560">Oxidoreductase</keyword>
<dbReference type="GO" id="GO:0010181">
    <property type="term" value="F:FMN binding"/>
    <property type="evidence" value="ECO:0007669"/>
    <property type="project" value="InterPro"/>
</dbReference>
<dbReference type="Proteomes" id="UP000189911">
    <property type="component" value="Chromosome B"/>
</dbReference>
<dbReference type="GO" id="GO:0006915">
    <property type="term" value="P:apoptotic process"/>
    <property type="evidence" value="ECO:0007669"/>
    <property type="project" value="UniProtKB-ARBA"/>
</dbReference>
<evidence type="ECO:0000313" key="7">
    <source>
        <dbReference type="Proteomes" id="UP000189911"/>
    </source>
</evidence>
<dbReference type="Gene3D" id="3.20.20.70">
    <property type="entry name" value="Aldolase class I"/>
    <property type="match status" value="1"/>
</dbReference>
<comment type="similarity">
    <text evidence="2">Belongs to the NADH:flavin oxidoreductase/NADH oxidase family.</text>
</comment>
<dbReference type="InterPro" id="IPR001155">
    <property type="entry name" value="OxRdtase_FMN_N"/>
</dbReference>
<dbReference type="InterPro" id="IPR045247">
    <property type="entry name" value="Oye-like"/>
</dbReference>
<reference evidence="7" key="1">
    <citation type="submission" date="2016-03" db="EMBL/GenBank/DDBJ databases">
        <authorList>
            <person name="Devillers Hugo."/>
        </authorList>
    </citation>
    <scope>NUCLEOTIDE SEQUENCE [LARGE SCALE GENOMIC DNA]</scope>
</reference>
<dbReference type="FunFam" id="3.20.20.70:FF:000138">
    <property type="entry name" value="NADPH dehydrogenase 1"/>
    <property type="match status" value="1"/>
</dbReference>
<dbReference type="CDD" id="cd02933">
    <property type="entry name" value="OYE_like_FMN"/>
    <property type="match status" value="1"/>
</dbReference>
<evidence type="ECO:0000256" key="2">
    <source>
        <dbReference type="ARBA" id="ARBA00005979"/>
    </source>
</evidence>
<dbReference type="AlphaFoldDB" id="A0A1G4IU22"/>
<accession>A0A1G4IU22</accession>
<evidence type="ECO:0000256" key="4">
    <source>
        <dbReference type="ARBA" id="ARBA00023002"/>
    </source>
</evidence>
<evidence type="ECO:0000259" key="5">
    <source>
        <dbReference type="Pfam" id="PF00724"/>
    </source>
</evidence>
<comment type="cofactor">
    <cofactor evidence="1">
        <name>FMN</name>
        <dbReference type="ChEBI" id="CHEBI:58210"/>
    </cofactor>
</comment>
<dbReference type="EMBL" id="LT598450">
    <property type="protein sequence ID" value="SCU80487.1"/>
    <property type="molecule type" value="Genomic_DNA"/>
</dbReference>
<evidence type="ECO:0000313" key="6">
    <source>
        <dbReference type="EMBL" id="SCU80487.1"/>
    </source>
</evidence>
<keyword evidence="7" id="KW-1185">Reference proteome</keyword>
<gene>
    <name evidence="6" type="ORF">LANO_0B00276G</name>
</gene>
<evidence type="ECO:0000256" key="3">
    <source>
        <dbReference type="ARBA" id="ARBA00022643"/>
    </source>
</evidence>
<dbReference type="PANTHER" id="PTHR22893">
    <property type="entry name" value="NADH OXIDOREDUCTASE-RELATED"/>
    <property type="match status" value="1"/>
</dbReference>
<dbReference type="PANTHER" id="PTHR22893:SF91">
    <property type="entry name" value="NADPH DEHYDROGENASE 2-RELATED"/>
    <property type="match status" value="1"/>
</dbReference>
<dbReference type="SUPFAM" id="SSF51395">
    <property type="entry name" value="FMN-linked oxidoreductases"/>
    <property type="match status" value="1"/>
</dbReference>
<dbReference type="OrthoDB" id="276546at2759"/>
<organism evidence="6 7">
    <name type="scientific">Lachancea nothofagi CBS 11611</name>
    <dbReference type="NCBI Taxonomy" id="1266666"/>
    <lineage>
        <taxon>Eukaryota</taxon>
        <taxon>Fungi</taxon>
        <taxon>Dikarya</taxon>
        <taxon>Ascomycota</taxon>
        <taxon>Saccharomycotina</taxon>
        <taxon>Saccharomycetes</taxon>
        <taxon>Saccharomycetales</taxon>
        <taxon>Saccharomycetaceae</taxon>
        <taxon>Lachancea</taxon>
    </lineage>
</organism>